<comment type="caution">
    <text evidence="1">The sequence shown here is derived from an EMBL/GenBank/DDBJ whole genome shotgun (WGS) entry which is preliminary data.</text>
</comment>
<dbReference type="EMBL" id="JAGIZQ010000002">
    <property type="protein sequence ID" value="KAH6641794.1"/>
    <property type="molecule type" value="Genomic_DNA"/>
</dbReference>
<protein>
    <submittedName>
        <fullName evidence="1">Uncharacterized protein</fullName>
    </submittedName>
</protein>
<dbReference type="Proteomes" id="UP000724584">
    <property type="component" value="Unassembled WGS sequence"/>
</dbReference>
<evidence type="ECO:0000313" key="2">
    <source>
        <dbReference type="Proteomes" id="UP000724584"/>
    </source>
</evidence>
<evidence type="ECO:0000313" key="1">
    <source>
        <dbReference type="EMBL" id="KAH6641794.1"/>
    </source>
</evidence>
<gene>
    <name evidence="1" type="ORF">F5144DRAFT_148452</name>
</gene>
<organism evidence="1 2">
    <name type="scientific">Chaetomium tenue</name>
    <dbReference type="NCBI Taxonomy" id="1854479"/>
    <lineage>
        <taxon>Eukaryota</taxon>
        <taxon>Fungi</taxon>
        <taxon>Dikarya</taxon>
        <taxon>Ascomycota</taxon>
        <taxon>Pezizomycotina</taxon>
        <taxon>Sordariomycetes</taxon>
        <taxon>Sordariomycetidae</taxon>
        <taxon>Sordariales</taxon>
        <taxon>Chaetomiaceae</taxon>
        <taxon>Chaetomium</taxon>
    </lineage>
</organism>
<keyword evidence="2" id="KW-1185">Reference proteome</keyword>
<accession>A0ACB7PJ10</accession>
<name>A0ACB7PJ10_9PEZI</name>
<reference evidence="1 2" key="1">
    <citation type="journal article" date="2021" name="Nat. Commun.">
        <title>Genetic determinants of endophytism in the Arabidopsis root mycobiome.</title>
        <authorList>
            <person name="Mesny F."/>
            <person name="Miyauchi S."/>
            <person name="Thiergart T."/>
            <person name="Pickel B."/>
            <person name="Atanasova L."/>
            <person name="Karlsson M."/>
            <person name="Huettel B."/>
            <person name="Barry K.W."/>
            <person name="Haridas S."/>
            <person name="Chen C."/>
            <person name="Bauer D."/>
            <person name="Andreopoulos W."/>
            <person name="Pangilinan J."/>
            <person name="LaButti K."/>
            <person name="Riley R."/>
            <person name="Lipzen A."/>
            <person name="Clum A."/>
            <person name="Drula E."/>
            <person name="Henrissat B."/>
            <person name="Kohler A."/>
            <person name="Grigoriev I.V."/>
            <person name="Martin F.M."/>
            <person name="Hacquard S."/>
        </authorList>
    </citation>
    <scope>NUCLEOTIDE SEQUENCE [LARGE SCALE GENOMIC DNA]</scope>
    <source>
        <strain evidence="1 2">MPI-SDFR-AT-0079</strain>
    </source>
</reference>
<sequence>MIEAGSITTALDVSLFVVGLFGMLEPTGCLGVGCFWRWAEVAHTVGNTLAQSGVVCLKSRKTVAWGGRWAYSRARFNNKLRISIYSSHQVSCAIGQQNATGIFWSIFRLQVSFRMTSRSFPVVNGTVPQEDREENQDYRSAVGTGVRKTPRQGRQLFHRMCTARIRDPSRDRSRVPV</sequence>
<proteinExistence type="predicted"/>